<organism evidence="3 4">
    <name type="scientific">Hamadaea flava</name>
    <dbReference type="NCBI Taxonomy" id="1742688"/>
    <lineage>
        <taxon>Bacteria</taxon>
        <taxon>Bacillati</taxon>
        <taxon>Actinomycetota</taxon>
        <taxon>Actinomycetes</taxon>
        <taxon>Micromonosporales</taxon>
        <taxon>Micromonosporaceae</taxon>
        <taxon>Hamadaea</taxon>
    </lineage>
</organism>
<proteinExistence type="inferred from homology"/>
<dbReference type="EMBL" id="JBHSAY010000004">
    <property type="protein sequence ID" value="MFC4130021.1"/>
    <property type="molecule type" value="Genomic_DNA"/>
</dbReference>
<dbReference type="PROSITE" id="PS00061">
    <property type="entry name" value="ADH_SHORT"/>
    <property type="match status" value="1"/>
</dbReference>
<evidence type="ECO:0000313" key="3">
    <source>
        <dbReference type="EMBL" id="MFC4130021.1"/>
    </source>
</evidence>
<dbReference type="InterPro" id="IPR002347">
    <property type="entry name" value="SDR_fam"/>
</dbReference>
<protein>
    <submittedName>
        <fullName evidence="3">SDR family oxidoreductase</fullName>
    </submittedName>
</protein>
<gene>
    <name evidence="3" type="ORF">ACFOZ4_05320</name>
</gene>
<sequence length="253" mass="25598">MTALNGKTALVTGASRGIGRAIALRLAVDGALVAVHYGHDDEAAGRTVAEIEQAGGRAYAVRAELGVPGELDALFAGLASGLAGRPLDVLVSNAALATVGSFAHTTEASFDRLFAVNVKAPFFLIQRALPVMSDGGRVICVSSAATRVVSPEVAYAMTKGAIDVLVRSLAQEVGVRGITVNAVAPGPTVTDSSGWMLATAAAEDRLAAANALNRVGQPADIAAAVAFLASDDARWITGGVLDASGGYFLGPRS</sequence>
<dbReference type="SUPFAM" id="SSF51735">
    <property type="entry name" value="NAD(P)-binding Rossmann-fold domains"/>
    <property type="match status" value="1"/>
</dbReference>
<name>A0ABV8LGJ1_9ACTN</name>
<dbReference type="PRINTS" id="PR00081">
    <property type="entry name" value="GDHRDH"/>
</dbReference>
<dbReference type="PRINTS" id="PR00080">
    <property type="entry name" value="SDRFAMILY"/>
</dbReference>
<accession>A0ABV8LGJ1</accession>
<dbReference type="PANTHER" id="PTHR43639:SF1">
    <property type="entry name" value="SHORT-CHAIN DEHYDROGENASE_REDUCTASE FAMILY PROTEIN"/>
    <property type="match status" value="1"/>
</dbReference>
<evidence type="ECO:0000313" key="4">
    <source>
        <dbReference type="Proteomes" id="UP001595816"/>
    </source>
</evidence>
<dbReference type="InterPro" id="IPR036291">
    <property type="entry name" value="NAD(P)-bd_dom_sf"/>
</dbReference>
<evidence type="ECO:0000256" key="1">
    <source>
        <dbReference type="ARBA" id="ARBA00006484"/>
    </source>
</evidence>
<keyword evidence="4" id="KW-1185">Reference proteome</keyword>
<dbReference type="Gene3D" id="3.40.50.720">
    <property type="entry name" value="NAD(P)-binding Rossmann-like Domain"/>
    <property type="match status" value="1"/>
</dbReference>
<dbReference type="InterPro" id="IPR020904">
    <property type="entry name" value="Sc_DH/Rdtase_CS"/>
</dbReference>
<dbReference type="Proteomes" id="UP001595816">
    <property type="component" value="Unassembled WGS sequence"/>
</dbReference>
<dbReference type="Pfam" id="PF13561">
    <property type="entry name" value="adh_short_C2"/>
    <property type="match status" value="1"/>
</dbReference>
<reference evidence="4" key="1">
    <citation type="journal article" date="2019" name="Int. J. Syst. Evol. Microbiol.">
        <title>The Global Catalogue of Microorganisms (GCM) 10K type strain sequencing project: providing services to taxonomists for standard genome sequencing and annotation.</title>
        <authorList>
            <consortium name="The Broad Institute Genomics Platform"/>
            <consortium name="The Broad Institute Genome Sequencing Center for Infectious Disease"/>
            <person name="Wu L."/>
            <person name="Ma J."/>
        </authorList>
    </citation>
    <scope>NUCLEOTIDE SEQUENCE [LARGE SCALE GENOMIC DNA]</scope>
    <source>
        <strain evidence="4">CGMCC 4.7289</strain>
    </source>
</reference>
<comment type="caution">
    <text evidence="3">The sequence shown here is derived from an EMBL/GenBank/DDBJ whole genome shotgun (WGS) entry which is preliminary data.</text>
</comment>
<dbReference type="RefSeq" id="WP_253755699.1">
    <property type="nucleotide sequence ID" value="NZ_JAMZDZ010000001.1"/>
</dbReference>
<evidence type="ECO:0000256" key="2">
    <source>
        <dbReference type="ARBA" id="ARBA00023002"/>
    </source>
</evidence>
<dbReference type="PANTHER" id="PTHR43639">
    <property type="entry name" value="OXIDOREDUCTASE, SHORT-CHAIN DEHYDROGENASE/REDUCTASE FAMILY (AFU_ORTHOLOGUE AFUA_5G02870)"/>
    <property type="match status" value="1"/>
</dbReference>
<comment type="similarity">
    <text evidence="1">Belongs to the short-chain dehydrogenases/reductases (SDR) family.</text>
</comment>
<keyword evidence="2" id="KW-0560">Oxidoreductase</keyword>